<organism evidence="2 3">
    <name type="scientific">Cylindrospermum stagnale PCC 7417</name>
    <dbReference type="NCBI Taxonomy" id="56107"/>
    <lineage>
        <taxon>Bacteria</taxon>
        <taxon>Bacillati</taxon>
        <taxon>Cyanobacteriota</taxon>
        <taxon>Cyanophyceae</taxon>
        <taxon>Nostocales</taxon>
        <taxon>Nostocaceae</taxon>
        <taxon>Cylindrospermum</taxon>
    </lineage>
</organism>
<keyword evidence="3" id="KW-1185">Reference proteome</keyword>
<protein>
    <submittedName>
        <fullName evidence="2">Uncharacterized protein</fullName>
    </submittedName>
</protein>
<keyword evidence="1" id="KW-1133">Transmembrane helix</keyword>
<dbReference type="KEGG" id="csg:Cylst_6234"/>
<keyword evidence="1" id="KW-0812">Transmembrane</keyword>
<dbReference type="AlphaFoldDB" id="K9X7V7"/>
<proteinExistence type="predicted"/>
<keyword evidence="1" id="KW-0472">Membrane</keyword>
<accession>K9X7V7</accession>
<dbReference type="EMBL" id="CP003642">
    <property type="protein sequence ID" value="AFZ28194.1"/>
    <property type="molecule type" value="Genomic_DNA"/>
</dbReference>
<evidence type="ECO:0000313" key="2">
    <source>
        <dbReference type="EMBL" id="AFZ28194.1"/>
    </source>
</evidence>
<feature type="transmembrane region" description="Helical" evidence="1">
    <location>
        <begin position="6"/>
        <end position="28"/>
    </location>
</feature>
<name>K9X7V7_9NOST</name>
<gene>
    <name evidence="2" type="ORF">Cylst_6234</name>
</gene>
<evidence type="ECO:0000313" key="3">
    <source>
        <dbReference type="Proteomes" id="UP000010475"/>
    </source>
</evidence>
<dbReference type="HOGENOM" id="CLU_207133_0_0_3"/>
<evidence type="ECO:0000256" key="1">
    <source>
        <dbReference type="SAM" id="Phobius"/>
    </source>
</evidence>
<reference evidence="2 3" key="1">
    <citation type="submission" date="2012-06" db="EMBL/GenBank/DDBJ databases">
        <title>Finished chromosome of genome of Cylindrospermum stagnale PCC 7417.</title>
        <authorList>
            <consortium name="US DOE Joint Genome Institute"/>
            <person name="Gugger M."/>
            <person name="Coursin T."/>
            <person name="Rippka R."/>
            <person name="Tandeau De Marsac N."/>
            <person name="Huntemann M."/>
            <person name="Wei C.-L."/>
            <person name="Han J."/>
            <person name="Detter J.C."/>
            <person name="Han C."/>
            <person name="Tapia R."/>
            <person name="Chen A."/>
            <person name="Kyrpides N."/>
            <person name="Mavromatis K."/>
            <person name="Markowitz V."/>
            <person name="Szeto E."/>
            <person name="Ivanova N."/>
            <person name="Pagani I."/>
            <person name="Pati A."/>
            <person name="Goodwin L."/>
            <person name="Nordberg H.P."/>
            <person name="Cantor M.N."/>
            <person name="Hua S.X."/>
            <person name="Woyke T."/>
            <person name="Kerfeld C.A."/>
        </authorList>
    </citation>
    <scope>NUCLEOTIDE SEQUENCE [LARGE SCALE GENOMIC DNA]</scope>
    <source>
        <strain evidence="2 3">PCC 7417</strain>
    </source>
</reference>
<dbReference type="Proteomes" id="UP000010475">
    <property type="component" value="Chromosome"/>
</dbReference>
<sequence length="65" mass="7264">MNNSIFIIFFAFGIIWILMAIATVIFLLKSDGQEIRFGKMGLIVVIPIIVPIIITLAYAAFRGTF</sequence>
<feature type="transmembrane region" description="Helical" evidence="1">
    <location>
        <begin position="40"/>
        <end position="61"/>
    </location>
</feature>
<dbReference type="eggNOG" id="ENOG5032JUZ">
    <property type="taxonomic scope" value="Bacteria"/>
</dbReference>